<evidence type="ECO:0008006" key="3">
    <source>
        <dbReference type="Google" id="ProtNLM"/>
    </source>
</evidence>
<name>A0ABV1RFG1_9ALTE</name>
<organism evidence="1 2">
    <name type="scientific">Catenovulum sediminis</name>
    <dbReference type="NCBI Taxonomy" id="1740262"/>
    <lineage>
        <taxon>Bacteria</taxon>
        <taxon>Pseudomonadati</taxon>
        <taxon>Pseudomonadota</taxon>
        <taxon>Gammaproteobacteria</taxon>
        <taxon>Alteromonadales</taxon>
        <taxon>Alteromonadaceae</taxon>
        <taxon>Catenovulum</taxon>
    </lineage>
</organism>
<protein>
    <recommendedName>
        <fullName evidence="3">Pullulanase</fullName>
    </recommendedName>
</protein>
<reference evidence="1 2" key="1">
    <citation type="submission" date="2024-06" db="EMBL/GenBank/DDBJ databases">
        <authorList>
            <person name="Chen R.Y."/>
        </authorList>
    </citation>
    <scope>NUCLEOTIDE SEQUENCE [LARGE SCALE GENOMIC DNA]</scope>
    <source>
        <strain evidence="1 2">D2</strain>
    </source>
</reference>
<dbReference type="EMBL" id="JBELOE010000143">
    <property type="protein sequence ID" value="MER2491650.1"/>
    <property type="molecule type" value="Genomic_DNA"/>
</dbReference>
<dbReference type="RefSeq" id="WP_350401242.1">
    <property type="nucleotide sequence ID" value="NZ_JBELOE010000143.1"/>
</dbReference>
<evidence type="ECO:0000313" key="2">
    <source>
        <dbReference type="Proteomes" id="UP001467690"/>
    </source>
</evidence>
<dbReference type="Proteomes" id="UP001467690">
    <property type="component" value="Unassembled WGS sequence"/>
</dbReference>
<evidence type="ECO:0000313" key="1">
    <source>
        <dbReference type="EMBL" id="MER2491650.1"/>
    </source>
</evidence>
<comment type="caution">
    <text evidence="1">The sequence shown here is derived from an EMBL/GenBank/DDBJ whole genome shotgun (WGS) entry which is preliminary data.</text>
</comment>
<accession>A0ABV1RFG1</accession>
<proteinExistence type="predicted"/>
<sequence length="158" mass="18006">MKAVLVVVSLITAILTSGCSVTPYPAQTEVQNREDFLYLRGNFTWWDIEEHAKVKQVEGQLYKATVELIADGQPYEFKFADENWSLGANCGYYEKADQLVTLEAKVSANCNAKFEPFRFIPEVTGDYDFFIDFTDESEPKVWIKPAEADLIDRLVPSF</sequence>
<keyword evidence="2" id="KW-1185">Reference proteome</keyword>
<gene>
    <name evidence="1" type="ORF">ABS311_07120</name>
</gene>
<dbReference type="PROSITE" id="PS51257">
    <property type="entry name" value="PROKAR_LIPOPROTEIN"/>
    <property type="match status" value="1"/>
</dbReference>